<organism evidence="2 3">
    <name type="scientific">Vibrio ulleungensis</name>
    <dbReference type="NCBI Taxonomy" id="2807619"/>
    <lineage>
        <taxon>Bacteria</taxon>
        <taxon>Pseudomonadati</taxon>
        <taxon>Pseudomonadota</taxon>
        <taxon>Gammaproteobacteria</taxon>
        <taxon>Vibrionales</taxon>
        <taxon>Vibrionaceae</taxon>
        <taxon>Vibrio</taxon>
    </lineage>
</organism>
<dbReference type="PIRSF" id="PIRSF004982">
    <property type="entry name" value="SlP"/>
    <property type="match status" value="1"/>
</dbReference>
<evidence type="ECO:0000313" key="2">
    <source>
        <dbReference type="EMBL" id="MBM7036553.1"/>
    </source>
</evidence>
<feature type="signal peptide" evidence="1">
    <location>
        <begin position="1"/>
        <end position="22"/>
    </location>
</feature>
<dbReference type="EMBL" id="JAFEUM010000003">
    <property type="protein sequence ID" value="MBM7036553.1"/>
    <property type="molecule type" value="Genomic_DNA"/>
</dbReference>
<keyword evidence="1" id="KW-0732">Signal</keyword>
<dbReference type="PROSITE" id="PS51257">
    <property type="entry name" value="PROKAR_LIPOPROTEIN"/>
    <property type="match status" value="1"/>
</dbReference>
<reference evidence="2 3" key="1">
    <citation type="submission" date="2021-02" db="EMBL/GenBank/DDBJ databases">
        <authorList>
            <person name="Park J.-S."/>
        </authorList>
    </citation>
    <scope>NUCLEOTIDE SEQUENCE [LARGE SCALE GENOMIC DNA]</scope>
    <source>
        <strain evidence="2 3">188UL20-2</strain>
    </source>
</reference>
<comment type="caution">
    <text evidence="2">The sequence shown here is derived from an EMBL/GenBank/DDBJ whole genome shotgun (WGS) entry which is preliminary data.</text>
</comment>
<dbReference type="InterPro" id="IPR004658">
    <property type="entry name" value="OMP_Slp"/>
</dbReference>
<evidence type="ECO:0000256" key="1">
    <source>
        <dbReference type="SAM" id="SignalP"/>
    </source>
</evidence>
<keyword evidence="3" id="KW-1185">Reference proteome</keyword>
<feature type="chain" id="PRO_5046193386" evidence="1">
    <location>
        <begin position="23"/>
        <end position="182"/>
    </location>
</feature>
<dbReference type="RefSeq" id="WP_205158133.1">
    <property type="nucleotide sequence ID" value="NZ_JAFEUM010000003.1"/>
</dbReference>
<accession>A0ABS2HG85</accession>
<proteinExistence type="predicted"/>
<dbReference type="Pfam" id="PF03843">
    <property type="entry name" value="Slp"/>
    <property type="match status" value="1"/>
</dbReference>
<dbReference type="Proteomes" id="UP000809621">
    <property type="component" value="Unassembled WGS sequence"/>
</dbReference>
<sequence length="182" mass="20308">MSRTLSAALLGLVVLLSGCSSVPEQLTIDENIELNNYQHLVGQQAAVGEWYRVAGVIAKIDNLAESTRIELANLPLKGDAKPNIKAEPEGRIVLYIPTFLEPVTYSPGRLLTVNAIYRGTEEAQVGDYQLDVPVLDVQNFYLWTLTERVVVDDYPSSFDCLYRYCRPYSSGPRNGRIIQDVK</sequence>
<protein>
    <submittedName>
        <fullName evidence="2">Slp family lipoprotein</fullName>
    </submittedName>
</protein>
<evidence type="ECO:0000313" key="3">
    <source>
        <dbReference type="Proteomes" id="UP000809621"/>
    </source>
</evidence>
<gene>
    <name evidence="2" type="ORF">JQC93_09035</name>
</gene>
<dbReference type="PANTHER" id="PTHR37530">
    <property type="entry name" value="OUTER MEMBRANE PROTEIN SLP"/>
    <property type="match status" value="1"/>
</dbReference>
<dbReference type="PANTHER" id="PTHR37530:SF1">
    <property type="entry name" value="OUTER MEMBRANE PROTEIN SLP"/>
    <property type="match status" value="1"/>
</dbReference>
<name>A0ABS2HG85_9VIBR</name>
<keyword evidence="2" id="KW-0449">Lipoprotein</keyword>